<dbReference type="AlphaFoldDB" id="A0A430PWX9"/>
<reference evidence="1 2" key="1">
    <citation type="journal article" date="2019" name="PLoS Pathog.">
        <title>Genome sequence of the bovine parasite Schistosoma bovis Tanzania.</title>
        <authorList>
            <person name="Oey H."/>
            <person name="Zakrzewski M."/>
            <person name="Gobert G."/>
            <person name="Gravermann K."/>
            <person name="Stoye J."/>
            <person name="Jones M."/>
            <person name="Mcmanus D."/>
            <person name="Krause L."/>
        </authorList>
    </citation>
    <scope>NUCLEOTIDE SEQUENCE [LARGE SCALE GENOMIC DNA]</scope>
    <source>
        <strain evidence="1 2">TAN1997</strain>
    </source>
</reference>
<evidence type="ECO:0000313" key="2">
    <source>
        <dbReference type="Proteomes" id="UP000290809"/>
    </source>
</evidence>
<dbReference type="EMBL" id="QMKO01004732">
    <property type="protein sequence ID" value="RTG79960.1"/>
    <property type="molecule type" value="Genomic_DNA"/>
</dbReference>
<gene>
    <name evidence="1" type="ORF">DC041_0009869</name>
</gene>
<name>A0A430PWX9_SCHBO</name>
<sequence>TLNQILIKLNQINNHNIDKQNNKIIGEKIDKLKQNKNIKEKLTNSTMNNQSVALEFRTIVQRDEYGYGFRVCGNKPVSVHNVRKGNMFFYISVH</sequence>
<accession>A0A430PWX9</accession>
<dbReference type="Proteomes" id="UP000290809">
    <property type="component" value="Unassembled WGS sequence"/>
</dbReference>
<protein>
    <recommendedName>
        <fullName evidence="3">PDZ domain-containing protein</fullName>
    </recommendedName>
</protein>
<organism evidence="1 2">
    <name type="scientific">Schistosoma bovis</name>
    <name type="common">Blood fluke</name>
    <dbReference type="NCBI Taxonomy" id="6184"/>
    <lineage>
        <taxon>Eukaryota</taxon>
        <taxon>Metazoa</taxon>
        <taxon>Spiralia</taxon>
        <taxon>Lophotrochozoa</taxon>
        <taxon>Platyhelminthes</taxon>
        <taxon>Trematoda</taxon>
        <taxon>Digenea</taxon>
        <taxon>Strigeidida</taxon>
        <taxon>Schistosomatoidea</taxon>
        <taxon>Schistosomatidae</taxon>
        <taxon>Schistosoma</taxon>
    </lineage>
</organism>
<evidence type="ECO:0000313" key="1">
    <source>
        <dbReference type="EMBL" id="RTG79960.1"/>
    </source>
</evidence>
<comment type="caution">
    <text evidence="1">The sequence shown here is derived from an EMBL/GenBank/DDBJ whole genome shotgun (WGS) entry which is preliminary data.</text>
</comment>
<feature type="non-terminal residue" evidence="1">
    <location>
        <position position="1"/>
    </location>
</feature>
<evidence type="ECO:0008006" key="3">
    <source>
        <dbReference type="Google" id="ProtNLM"/>
    </source>
</evidence>
<keyword evidence="2" id="KW-1185">Reference proteome</keyword>
<proteinExistence type="predicted"/>